<gene>
    <name evidence="1" type="ORF">ACD_3C00225G0003</name>
</gene>
<sequence length="112" mass="13556">MWIKITFGAPEKLISFMSLGWSMRKDLQRVLEKAGSEERRRDIQEIIDLDISILTKHLFIFESLKWATEIIGKLHEQQRATMLEEMRKIDITKHWWRIWMADHMRELCTARN</sequence>
<reference evidence="1" key="1">
    <citation type="journal article" date="2012" name="Science">
        <title>Fermentation, hydrogen, and sulfur metabolism in multiple uncultivated bacterial phyla.</title>
        <authorList>
            <person name="Wrighton K.C."/>
            <person name="Thomas B.C."/>
            <person name="Sharon I."/>
            <person name="Miller C.S."/>
            <person name="Castelle C.J."/>
            <person name="VerBerkmoes N.C."/>
            <person name="Wilkins M.J."/>
            <person name="Hettich R.L."/>
            <person name="Lipton M.S."/>
            <person name="Williams K.H."/>
            <person name="Long P.E."/>
            <person name="Banfield J.F."/>
        </authorList>
    </citation>
    <scope>NUCLEOTIDE SEQUENCE [LARGE SCALE GENOMIC DNA]</scope>
</reference>
<accession>K2GVF1</accession>
<name>K2GVF1_9BACT</name>
<protein>
    <submittedName>
        <fullName evidence="1">Uncharacterized protein</fullName>
    </submittedName>
</protein>
<proteinExistence type="predicted"/>
<evidence type="ECO:0000313" key="1">
    <source>
        <dbReference type="EMBL" id="EKE27300.1"/>
    </source>
</evidence>
<comment type="caution">
    <text evidence="1">The sequence shown here is derived from an EMBL/GenBank/DDBJ whole genome shotgun (WGS) entry which is preliminary data.</text>
</comment>
<organism evidence="1">
    <name type="scientific">uncultured bacterium</name>
    <name type="common">gcode 4</name>
    <dbReference type="NCBI Taxonomy" id="1234023"/>
    <lineage>
        <taxon>Bacteria</taxon>
        <taxon>environmental samples</taxon>
    </lineage>
</organism>
<dbReference type="AlphaFoldDB" id="K2GVF1"/>
<dbReference type="EMBL" id="AMFJ01000499">
    <property type="protein sequence ID" value="EKE27300.1"/>
    <property type="molecule type" value="Genomic_DNA"/>
</dbReference>